<reference evidence="2" key="1">
    <citation type="journal article" date="2021" name="Nat. Commun.">
        <title>Genetic determinants of endophytism in the Arabidopsis root mycobiome.</title>
        <authorList>
            <person name="Mesny F."/>
            <person name="Miyauchi S."/>
            <person name="Thiergart T."/>
            <person name="Pickel B."/>
            <person name="Atanasova L."/>
            <person name="Karlsson M."/>
            <person name="Huettel B."/>
            <person name="Barry K.W."/>
            <person name="Haridas S."/>
            <person name="Chen C."/>
            <person name="Bauer D."/>
            <person name="Andreopoulos W."/>
            <person name="Pangilinan J."/>
            <person name="LaButti K."/>
            <person name="Riley R."/>
            <person name="Lipzen A."/>
            <person name="Clum A."/>
            <person name="Drula E."/>
            <person name="Henrissat B."/>
            <person name="Kohler A."/>
            <person name="Grigoriev I.V."/>
            <person name="Martin F.M."/>
            <person name="Hacquard S."/>
        </authorList>
    </citation>
    <scope>NUCLEOTIDE SEQUENCE</scope>
    <source>
        <strain evidence="2">MPI-CAGE-AT-0021</strain>
    </source>
</reference>
<dbReference type="Proteomes" id="UP000717696">
    <property type="component" value="Unassembled WGS sequence"/>
</dbReference>
<evidence type="ECO:0000313" key="2">
    <source>
        <dbReference type="EMBL" id="KAH7119493.1"/>
    </source>
</evidence>
<keyword evidence="3" id="KW-1185">Reference proteome</keyword>
<dbReference type="AlphaFoldDB" id="A0A9P9IF34"/>
<feature type="non-terminal residue" evidence="2">
    <location>
        <position position="167"/>
    </location>
</feature>
<dbReference type="EMBL" id="JAGMUU010000030">
    <property type="protein sequence ID" value="KAH7119493.1"/>
    <property type="molecule type" value="Genomic_DNA"/>
</dbReference>
<evidence type="ECO:0000256" key="1">
    <source>
        <dbReference type="SAM" id="MobiDB-lite"/>
    </source>
</evidence>
<organism evidence="2 3">
    <name type="scientific">Dactylonectria estremocensis</name>
    <dbReference type="NCBI Taxonomy" id="1079267"/>
    <lineage>
        <taxon>Eukaryota</taxon>
        <taxon>Fungi</taxon>
        <taxon>Dikarya</taxon>
        <taxon>Ascomycota</taxon>
        <taxon>Pezizomycotina</taxon>
        <taxon>Sordariomycetes</taxon>
        <taxon>Hypocreomycetidae</taxon>
        <taxon>Hypocreales</taxon>
        <taxon>Nectriaceae</taxon>
        <taxon>Dactylonectria</taxon>
    </lineage>
</organism>
<gene>
    <name evidence="2" type="ORF">B0J13DRAFT_457828</name>
</gene>
<name>A0A9P9IF34_9HYPO</name>
<proteinExistence type="predicted"/>
<accession>A0A9P9IF34</accession>
<protein>
    <submittedName>
        <fullName evidence="2">Prp 4</fullName>
    </submittedName>
</protein>
<sequence>LSALVFVGLASASVPRTAEQSTAFLVLERYLGGVVERQADTCEGFYGEGWNNCGEYSCYNPSIHVCCSNGSHCPRGTYCATNANCCPKGMSLEECSATGTLGTIPPPSGTKEPSTSTSRLQAPTAPASSGTITTPLPPHATVAGAGKHAEVGVLAAIGGLGVLLMAV</sequence>
<dbReference type="OrthoDB" id="5409186at2759"/>
<evidence type="ECO:0000313" key="3">
    <source>
        <dbReference type="Proteomes" id="UP000717696"/>
    </source>
</evidence>
<feature type="compositionally biased region" description="Polar residues" evidence="1">
    <location>
        <begin position="111"/>
        <end position="134"/>
    </location>
</feature>
<comment type="caution">
    <text evidence="2">The sequence shown here is derived from an EMBL/GenBank/DDBJ whole genome shotgun (WGS) entry which is preliminary data.</text>
</comment>
<feature type="region of interest" description="Disordered" evidence="1">
    <location>
        <begin position="101"/>
        <end position="141"/>
    </location>
</feature>